<dbReference type="Gene3D" id="2.40.160.210">
    <property type="entry name" value="Acyl-CoA thioesterase, double hotdog domain"/>
    <property type="match status" value="1"/>
</dbReference>
<name>A0A8H3J693_9LECA</name>
<evidence type="ECO:0000313" key="5">
    <source>
        <dbReference type="EMBL" id="CAF9941516.1"/>
    </source>
</evidence>
<dbReference type="SUPFAM" id="SSF54637">
    <property type="entry name" value="Thioesterase/thiol ester dehydrase-isomerase"/>
    <property type="match status" value="2"/>
</dbReference>
<dbReference type="CDD" id="cd03445">
    <property type="entry name" value="Thioesterase_II_repeat2"/>
    <property type="match status" value="1"/>
</dbReference>
<proteinExistence type="inferred from homology"/>
<dbReference type="InterPro" id="IPR003703">
    <property type="entry name" value="Acyl_CoA_thio"/>
</dbReference>
<dbReference type="InterPro" id="IPR029069">
    <property type="entry name" value="HotDog_dom_sf"/>
</dbReference>
<dbReference type="Pfam" id="PF13622">
    <property type="entry name" value="4HBT_3"/>
    <property type="match status" value="1"/>
</dbReference>
<keyword evidence="6" id="KW-1185">Reference proteome</keyword>
<dbReference type="EMBL" id="CAJPDT010000150">
    <property type="protein sequence ID" value="CAF9941516.1"/>
    <property type="molecule type" value="Genomic_DNA"/>
</dbReference>
<evidence type="ECO:0000313" key="6">
    <source>
        <dbReference type="Proteomes" id="UP000664534"/>
    </source>
</evidence>
<dbReference type="AlphaFoldDB" id="A0A8H3J693"/>
<comment type="caution">
    <text evidence="5">The sequence shown here is derived from an EMBL/GenBank/DDBJ whole genome shotgun (WGS) entry which is preliminary data.</text>
</comment>
<dbReference type="Pfam" id="PF20789">
    <property type="entry name" value="4HBT_3C"/>
    <property type="match status" value="1"/>
</dbReference>
<accession>A0A8H3J693</accession>
<dbReference type="GO" id="GO:0009062">
    <property type="term" value="P:fatty acid catabolic process"/>
    <property type="evidence" value="ECO:0007669"/>
    <property type="project" value="TreeGrafter"/>
</dbReference>
<feature type="domain" description="Acyl-CoA thioesterase-like N-terminal HotDog" evidence="3">
    <location>
        <begin position="25"/>
        <end position="114"/>
    </location>
</feature>
<dbReference type="Proteomes" id="UP000664534">
    <property type="component" value="Unassembled WGS sequence"/>
</dbReference>
<evidence type="ECO:0000259" key="4">
    <source>
        <dbReference type="Pfam" id="PF20789"/>
    </source>
</evidence>
<organism evidence="5 6">
    <name type="scientific">Imshaugia aleurites</name>
    <dbReference type="NCBI Taxonomy" id="172621"/>
    <lineage>
        <taxon>Eukaryota</taxon>
        <taxon>Fungi</taxon>
        <taxon>Dikarya</taxon>
        <taxon>Ascomycota</taxon>
        <taxon>Pezizomycotina</taxon>
        <taxon>Lecanoromycetes</taxon>
        <taxon>OSLEUM clade</taxon>
        <taxon>Lecanoromycetidae</taxon>
        <taxon>Lecanorales</taxon>
        <taxon>Lecanorineae</taxon>
        <taxon>Parmeliaceae</taxon>
        <taxon>Imshaugia</taxon>
    </lineage>
</organism>
<dbReference type="InterPro" id="IPR042171">
    <property type="entry name" value="Acyl-CoA_hotdog"/>
</dbReference>
<evidence type="ECO:0000256" key="2">
    <source>
        <dbReference type="ARBA" id="ARBA00022801"/>
    </source>
</evidence>
<evidence type="ECO:0000259" key="3">
    <source>
        <dbReference type="Pfam" id="PF13622"/>
    </source>
</evidence>
<dbReference type="PANTHER" id="PTHR11066:SF35">
    <property type="entry name" value="ACYL-COA THIOESTERASE II"/>
    <property type="match status" value="1"/>
</dbReference>
<comment type="similarity">
    <text evidence="1">Belongs to the C/M/P thioester hydrolase family.</text>
</comment>
<keyword evidence="2" id="KW-0378">Hydrolase</keyword>
<dbReference type="OrthoDB" id="68328at2759"/>
<dbReference type="GO" id="GO:0047617">
    <property type="term" value="F:fatty acyl-CoA hydrolase activity"/>
    <property type="evidence" value="ECO:0007669"/>
    <property type="project" value="InterPro"/>
</dbReference>
<reference evidence="5" key="1">
    <citation type="submission" date="2021-03" db="EMBL/GenBank/DDBJ databases">
        <authorList>
            <person name="Tagirdzhanova G."/>
        </authorList>
    </citation>
    <scope>NUCLEOTIDE SEQUENCE</scope>
</reference>
<evidence type="ECO:0000256" key="1">
    <source>
        <dbReference type="ARBA" id="ARBA00006538"/>
    </source>
</evidence>
<dbReference type="GO" id="GO:0006637">
    <property type="term" value="P:acyl-CoA metabolic process"/>
    <property type="evidence" value="ECO:0007669"/>
    <property type="project" value="InterPro"/>
</dbReference>
<dbReference type="InterPro" id="IPR049450">
    <property type="entry name" value="ACOT8-like_C"/>
</dbReference>
<dbReference type="CDD" id="cd03444">
    <property type="entry name" value="Thioesterase_II_repeat1"/>
    <property type="match status" value="1"/>
</dbReference>
<sequence length="323" mass="36021">MTSTIVDLVSVRQVATNLFESVHNPEKMGNMADQAFGGNTLAVAVNAAFQTIPSAFFLYSALGNFLGPAFTDRRLQCAVREIRTTKTFATRHVDVSQVQRDGKRRLCLFLSADFQVAEPASLLTYSRPPKMAYSAVEDCPNSVENRQSIMERGLISKETMQMHKQLFGLGERLFDQHPCPEGISTQNLIGMAKKGTSTTQDHLPLPSKTSSDYFRSKHLLKTPAQHISALAFVMDMGLSFVPLAHTEQALDEVAAQSSLDFALRIFTNEVDLNTWNMREWSTVVGGDGRTYTEVEVWDRDGKMLCNMTQQCILRPKMNKAAKI</sequence>
<dbReference type="InterPro" id="IPR049449">
    <property type="entry name" value="TesB_ACOT8-like_N"/>
</dbReference>
<dbReference type="GO" id="GO:0005782">
    <property type="term" value="C:peroxisomal matrix"/>
    <property type="evidence" value="ECO:0007669"/>
    <property type="project" value="UniProtKB-SubCell"/>
</dbReference>
<feature type="domain" description="Acyl-CoA thioesterase-like C-terminal" evidence="4">
    <location>
        <begin position="202"/>
        <end position="312"/>
    </location>
</feature>
<protein>
    <submittedName>
        <fullName evidence="5">Uncharacterized protein</fullName>
    </submittedName>
</protein>
<gene>
    <name evidence="5" type="ORF">IMSHALPRED_002764</name>
</gene>
<dbReference type="PANTHER" id="PTHR11066">
    <property type="entry name" value="ACYL-COA THIOESTERASE"/>
    <property type="match status" value="1"/>
</dbReference>